<dbReference type="EMBL" id="JBGMDY010000011">
    <property type="protein sequence ID" value="KAL2318817.1"/>
    <property type="molecule type" value="Genomic_DNA"/>
</dbReference>
<evidence type="ECO:0000313" key="1">
    <source>
        <dbReference type="EMBL" id="KAL2318817.1"/>
    </source>
</evidence>
<dbReference type="AlphaFoldDB" id="A0ABD1L5M1"/>
<protein>
    <submittedName>
        <fullName evidence="1">Uncharacterized protein</fullName>
    </submittedName>
</protein>
<organism evidence="1 2">
    <name type="scientific">Flemingia macrophylla</name>
    <dbReference type="NCBI Taxonomy" id="520843"/>
    <lineage>
        <taxon>Eukaryota</taxon>
        <taxon>Viridiplantae</taxon>
        <taxon>Streptophyta</taxon>
        <taxon>Embryophyta</taxon>
        <taxon>Tracheophyta</taxon>
        <taxon>Spermatophyta</taxon>
        <taxon>Magnoliopsida</taxon>
        <taxon>eudicotyledons</taxon>
        <taxon>Gunneridae</taxon>
        <taxon>Pentapetalae</taxon>
        <taxon>rosids</taxon>
        <taxon>fabids</taxon>
        <taxon>Fabales</taxon>
        <taxon>Fabaceae</taxon>
        <taxon>Papilionoideae</taxon>
        <taxon>50 kb inversion clade</taxon>
        <taxon>NPAAA clade</taxon>
        <taxon>indigoferoid/millettioid clade</taxon>
        <taxon>Phaseoleae</taxon>
        <taxon>Flemingia</taxon>
    </lineage>
</organism>
<accession>A0ABD1L5M1</accession>
<proteinExistence type="predicted"/>
<comment type="caution">
    <text evidence="1">The sequence shown here is derived from an EMBL/GenBank/DDBJ whole genome shotgun (WGS) entry which is preliminary data.</text>
</comment>
<gene>
    <name evidence="1" type="ORF">Fmac_032693</name>
</gene>
<evidence type="ECO:0000313" key="2">
    <source>
        <dbReference type="Proteomes" id="UP001603857"/>
    </source>
</evidence>
<name>A0ABD1L5M1_9FABA</name>
<reference evidence="1 2" key="1">
    <citation type="submission" date="2024-08" db="EMBL/GenBank/DDBJ databases">
        <title>Insights into the chromosomal genome structure of Flemingia macrophylla.</title>
        <authorList>
            <person name="Ding Y."/>
            <person name="Zhao Y."/>
            <person name="Bi W."/>
            <person name="Wu M."/>
            <person name="Zhao G."/>
            <person name="Gong Y."/>
            <person name="Li W."/>
            <person name="Zhang P."/>
        </authorList>
    </citation>
    <scope>NUCLEOTIDE SEQUENCE [LARGE SCALE GENOMIC DNA]</scope>
    <source>
        <strain evidence="1">DYQJB</strain>
        <tissue evidence="1">Leaf</tissue>
    </source>
</reference>
<keyword evidence="2" id="KW-1185">Reference proteome</keyword>
<sequence>MSFSTSLGTSSSSTSAPPYYVALEVLLSRDYDEKVVLLLGGILGFLQESSQRLSTEQALSMFLNLLASLFFSLSKFARLYPHPNILTVEKKHIKDDSGAVLPIKIHRDDDSGQILNLMFVWVEDREKPFGCP</sequence>
<dbReference type="Proteomes" id="UP001603857">
    <property type="component" value="Unassembled WGS sequence"/>
</dbReference>